<evidence type="ECO:0000313" key="2">
    <source>
        <dbReference type="EMBL" id="KAF5894619.1"/>
    </source>
</evidence>
<dbReference type="AlphaFoldDB" id="A0A8J4TPB2"/>
<sequence>MALLCAQMNTAPLKSSGRSPSPASEDAGDEPREQISRSRRSGKPPQQPCAKAVELQRPVTRDDQADLICD</sequence>
<feature type="compositionally biased region" description="Polar residues" evidence="1">
    <location>
        <begin position="7"/>
        <end position="22"/>
    </location>
</feature>
<comment type="caution">
    <text evidence="2">The sequence shown here is derived from an EMBL/GenBank/DDBJ whole genome shotgun (WGS) entry which is preliminary data.</text>
</comment>
<organism evidence="2 3">
    <name type="scientific">Clarias magur</name>
    <name type="common">Asian catfish</name>
    <name type="synonym">Macropteronotus magur</name>
    <dbReference type="NCBI Taxonomy" id="1594786"/>
    <lineage>
        <taxon>Eukaryota</taxon>
        <taxon>Metazoa</taxon>
        <taxon>Chordata</taxon>
        <taxon>Craniata</taxon>
        <taxon>Vertebrata</taxon>
        <taxon>Euteleostomi</taxon>
        <taxon>Actinopterygii</taxon>
        <taxon>Neopterygii</taxon>
        <taxon>Teleostei</taxon>
        <taxon>Ostariophysi</taxon>
        <taxon>Siluriformes</taxon>
        <taxon>Clariidae</taxon>
        <taxon>Clarias</taxon>
    </lineage>
</organism>
<reference evidence="2" key="1">
    <citation type="submission" date="2020-07" db="EMBL/GenBank/DDBJ databases">
        <title>Clarias magur genome sequencing, assembly and annotation.</title>
        <authorList>
            <person name="Kushwaha B."/>
            <person name="Kumar R."/>
            <person name="Das P."/>
            <person name="Joshi C.G."/>
            <person name="Kumar D."/>
            <person name="Nagpure N.S."/>
            <person name="Pandey M."/>
            <person name="Agarwal S."/>
            <person name="Srivastava S."/>
            <person name="Singh M."/>
            <person name="Sahoo L."/>
            <person name="Jayasankar P."/>
            <person name="Meher P.K."/>
            <person name="Koringa P.G."/>
            <person name="Iquebal M.A."/>
            <person name="Das S.P."/>
            <person name="Bit A."/>
            <person name="Patnaik S."/>
            <person name="Patel N."/>
            <person name="Shah T.M."/>
            <person name="Hinsu A."/>
            <person name="Jena J.K."/>
        </authorList>
    </citation>
    <scope>NUCLEOTIDE SEQUENCE</scope>
    <source>
        <strain evidence="2">CIFAMagur01</strain>
        <tissue evidence="2">Testis</tissue>
    </source>
</reference>
<protein>
    <submittedName>
        <fullName evidence="2">F-box/kelch-repeat protein</fullName>
    </submittedName>
</protein>
<evidence type="ECO:0000256" key="1">
    <source>
        <dbReference type="SAM" id="MobiDB-lite"/>
    </source>
</evidence>
<keyword evidence="3" id="KW-1185">Reference proteome</keyword>
<evidence type="ECO:0000313" key="3">
    <source>
        <dbReference type="Proteomes" id="UP000727407"/>
    </source>
</evidence>
<name>A0A8J4TPB2_CLAMG</name>
<feature type="region of interest" description="Disordered" evidence="1">
    <location>
        <begin position="1"/>
        <end position="70"/>
    </location>
</feature>
<gene>
    <name evidence="2" type="ORF">DAT39_015689</name>
</gene>
<accession>A0A8J4TPB2</accession>
<dbReference type="Proteomes" id="UP000727407">
    <property type="component" value="Unassembled WGS sequence"/>
</dbReference>
<dbReference type="EMBL" id="QNUK01000366">
    <property type="protein sequence ID" value="KAF5894619.1"/>
    <property type="molecule type" value="Genomic_DNA"/>
</dbReference>
<proteinExistence type="predicted"/>